<feature type="domain" description="Ricin B lectin" evidence="5">
    <location>
        <begin position="938"/>
        <end position="1024"/>
    </location>
</feature>
<dbReference type="CDD" id="cd00161">
    <property type="entry name" value="beta-trefoil_Ricin-like"/>
    <property type="match status" value="1"/>
</dbReference>
<evidence type="ECO:0000259" key="4">
    <source>
        <dbReference type="Pfam" id="PF13229"/>
    </source>
</evidence>
<dbReference type="NCBIfam" id="TIGR04183">
    <property type="entry name" value="Por_Secre_tail"/>
    <property type="match status" value="1"/>
</dbReference>
<dbReference type="Pfam" id="PF18962">
    <property type="entry name" value="Por_Secre_tail"/>
    <property type="match status" value="1"/>
</dbReference>
<dbReference type="SUPFAM" id="SSF50370">
    <property type="entry name" value="Ricin B-like lectins"/>
    <property type="match status" value="1"/>
</dbReference>
<sequence>MWFDFTNSRIIPAVNRTSDTEIRGNIIFAENNQTQQLAMKNNQTLKTFFRKCIWILLFIFVSSIQAKNIYVAKNGNDSNSGTQSSPYKTIAKASAVAEAGDVIIIGEGTYEEIVRPARSGRAGQPITYIAKNGEKVIISAMQALSGWQKDNGAIYKIKVDWDLGQENFVLNGNTAMDLARWPNNTDGTPFTLNSRRNDGGSGANVVNGAFLTSSQIPNINWTGGSVFFYGDKPGSGWIAWKAFITSSTSGRVNFSLDKNPSWIRTFHAPKDKGDFYLEGVKGALDYQNEWWFNSQTKELFVQMPGGGAPSNGSVQMRRRKVTVDLSSRSYIHIKNLAVFGGSIDMPRNSNNNLIYGVSSFYGNHILGVQKGFSANKQSVLMEGNNNIVERCEIAFGAANGIKVGGDKNKILNSRIHDFNYLGSYDAPINARGGKNTLFKNNTIFRGGRDGIQFFNNNSEFSYNDIYRANLINDDCALLYTVGGPHNGKIHHNWFHDNEGRGKLRKAAGIYLDNDAEAFSVHHNVVWNVEWTGVQINWNGKDIDIFNNTLVKTKGGAMGAWHKEGTAFSNVKVWNNIADVKTEDDPSTQEDEGTFERDADKQNNVITQSGYTNYNGNKFTLKSNSPAVNAGRRISGITDGFVGSAPDAGAYEFGGENWVPGINWNPVLGPTGNGCYGLPGEDCNDTTIPDEIAFVNAATSIQPETSYDFKVNYSASANREIVVEFWSSTGWLGQQMVTVNAGTGTANVTVDLASAPTPGAGYIYKAHIRPVGTTWQEAIDRDQVDNVTVANQTFADKVSFSNAPTTIVQATSYSFDINYEASTDREIIVEFWSSAGWIAQQNVTVSAGKGIKTITISLPTAPQPGSGYIYKTHIRPLNTSWQDAIDRDQIDNVTVTAAFRQLVINGSYQIESTQSNQRLLSRANEQHSAIMSNPYPYNDQVWVFDHKGDNVYTIRNLGTNRFLEVPYARCGNGENVATWTDANENHKKWKVVQNGGNAFSLKPMHCTSTALDRAAGAVDANVHIWGFNSENNNQKWKIISLGNREKPDEVKSEILSVYPNPSSNSITIHGVEENDILTIYDLMGKIIKRTKLTTNNETLIISDMASGLYILSVFGKDKVQFVKD</sequence>
<protein>
    <submittedName>
        <fullName evidence="7">Por secretion system C-terminal sorting domain-containing protein</fullName>
    </submittedName>
</protein>
<dbReference type="InterPro" id="IPR035992">
    <property type="entry name" value="Ricin_B-like_lectins"/>
</dbReference>
<dbReference type="PROSITE" id="PS50231">
    <property type="entry name" value="RICIN_B_LECTIN"/>
    <property type="match status" value="1"/>
</dbReference>
<feature type="domain" description="DUF1565" evidence="3">
    <location>
        <begin position="74"/>
        <end position="112"/>
    </location>
</feature>
<evidence type="ECO:0000259" key="6">
    <source>
        <dbReference type="Pfam" id="PF18962"/>
    </source>
</evidence>
<dbReference type="Pfam" id="PF07602">
    <property type="entry name" value="DUF1565"/>
    <property type="match status" value="1"/>
</dbReference>
<evidence type="ECO:0000313" key="8">
    <source>
        <dbReference type="Proteomes" id="UP000198521"/>
    </source>
</evidence>
<keyword evidence="8" id="KW-1185">Reference proteome</keyword>
<dbReference type="Proteomes" id="UP000198521">
    <property type="component" value="Unassembled WGS sequence"/>
</dbReference>
<dbReference type="InterPro" id="IPR039448">
    <property type="entry name" value="Beta_helix"/>
</dbReference>
<dbReference type="Pfam" id="PF13229">
    <property type="entry name" value="Beta_helix"/>
    <property type="match status" value="1"/>
</dbReference>
<dbReference type="SMART" id="SM00710">
    <property type="entry name" value="PbH1"/>
    <property type="match status" value="4"/>
</dbReference>
<dbReference type="Pfam" id="PF14200">
    <property type="entry name" value="RicinB_lectin_2"/>
    <property type="match status" value="1"/>
</dbReference>
<organism evidence="7 8">
    <name type="scientific">Aquimarina amphilecti</name>
    <dbReference type="NCBI Taxonomy" id="1038014"/>
    <lineage>
        <taxon>Bacteria</taxon>
        <taxon>Pseudomonadati</taxon>
        <taxon>Bacteroidota</taxon>
        <taxon>Flavobacteriia</taxon>
        <taxon>Flavobacteriales</taxon>
        <taxon>Flavobacteriaceae</taxon>
        <taxon>Aquimarina</taxon>
    </lineage>
</organism>
<accession>A0A1H7T6K5</accession>
<evidence type="ECO:0000256" key="1">
    <source>
        <dbReference type="ARBA" id="ARBA00022729"/>
    </source>
</evidence>
<dbReference type="STRING" id="1038014.SAMN04487910_3309"/>
<feature type="domain" description="Secretion system C-terminal sorting" evidence="6">
    <location>
        <begin position="1056"/>
        <end position="1116"/>
    </location>
</feature>
<keyword evidence="1" id="KW-0732">Signal</keyword>
<dbReference type="InterPro" id="IPR000772">
    <property type="entry name" value="Ricin_B_lectin"/>
</dbReference>
<name>A0A1H7T6K5_AQUAM</name>
<proteinExistence type="predicted"/>
<feature type="region of interest" description="Disordered" evidence="2">
    <location>
        <begin position="580"/>
        <end position="601"/>
    </location>
</feature>
<evidence type="ECO:0000259" key="3">
    <source>
        <dbReference type="Pfam" id="PF07602"/>
    </source>
</evidence>
<dbReference type="SUPFAM" id="SSF51126">
    <property type="entry name" value="Pectin lyase-like"/>
    <property type="match status" value="1"/>
</dbReference>
<evidence type="ECO:0000313" key="7">
    <source>
        <dbReference type="EMBL" id="SEL80532.1"/>
    </source>
</evidence>
<dbReference type="PANTHER" id="PTHR36453:SF1">
    <property type="entry name" value="RIGHT HANDED BETA HELIX DOMAIN-CONTAINING PROTEIN"/>
    <property type="match status" value="1"/>
</dbReference>
<dbReference type="AlphaFoldDB" id="A0A1H7T6K5"/>
<dbReference type="InterPro" id="IPR011459">
    <property type="entry name" value="DUF1565"/>
</dbReference>
<dbReference type="InterPro" id="IPR006626">
    <property type="entry name" value="PbH1"/>
</dbReference>
<dbReference type="PANTHER" id="PTHR36453">
    <property type="entry name" value="SECRETED PROTEIN-RELATED"/>
    <property type="match status" value="1"/>
</dbReference>
<dbReference type="Gene3D" id="2.80.10.50">
    <property type="match status" value="1"/>
</dbReference>
<feature type="domain" description="Right handed beta helix" evidence="4">
    <location>
        <begin position="359"/>
        <end position="501"/>
    </location>
</feature>
<dbReference type="InterPro" id="IPR026444">
    <property type="entry name" value="Secre_tail"/>
</dbReference>
<reference evidence="7 8" key="1">
    <citation type="submission" date="2016-10" db="EMBL/GenBank/DDBJ databases">
        <authorList>
            <person name="de Groot N.N."/>
        </authorList>
    </citation>
    <scope>NUCLEOTIDE SEQUENCE [LARGE SCALE GENOMIC DNA]</scope>
    <source>
        <strain evidence="7 8">DSM 25232</strain>
    </source>
</reference>
<dbReference type="EMBL" id="FOAB01000006">
    <property type="protein sequence ID" value="SEL80532.1"/>
    <property type="molecule type" value="Genomic_DNA"/>
</dbReference>
<dbReference type="InterPro" id="IPR012334">
    <property type="entry name" value="Pectin_lyas_fold"/>
</dbReference>
<evidence type="ECO:0000259" key="5">
    <source>
        <dbReference type="Pfam" id="PF14200"/>
    </source>
</evidence>
<gene>
    <name evidence="7" type="ORF">SAMN04487910_3309</name>
</gene>
<dbReference type="Gene3D" id="2.160.20.10">
    <property type="entry name" value="Single-stranded right-handed beta-helix, Pectin lyase-like"/>
    <property type="match status" value="2"/>
</dbReference>
<dbReference type="InterPro" id="IPR011050">
    <property type="entry name" value="Pectin_lyase_fold/virulence"/>
</dbReference>
<evidence type="ECO:0000256" key="2">
    <source>
        <dbReference type="SAM" id="MobiDB-lite"/>
    </source>
</evidence>